<gene>
    <name evidence="2" type="ORF">V7S43_005465</name>
</gene>
<evidence type="ECO:0000313" key="3">
    <source>
        <dbReference type="Proteomes" id="UP001632037"/>
    </source>
</evidence>
<dbReference type="EMBL" id="JBIMZQ010000009">
    <property type="protein sequence ID" value="KAL3669081.1"/>
    <property type="molecule type" value="Genomic_DNA"/>
</dbReference>
<evidence type="ECO:0000313" key="2">
    <source>
        <dbReference type="EMBL" id="KAL3669081.1"/>
    </source>
</evidence>
<proteinExistence type="predicted"/>
<feature type="compositionally biased region" description="Basic residues" evidence="1">
    <location>
        <begin position="1"/>
        <end position="22"/>
    </location>
</feature>
<organism evidence="2 3">
    <name type="scientific">Phytophthora oleae</name>
    <dbReference type="NCBI Taxonomy" id="2107226"/>
    <lineage>
        <taxon>Eukaryota</taxon>
        <taxon>Sar</taxon>
        <taxon>Stramenopiles</taxon>
        <taxon>Oomycota</taxon>
        <taxon>Peronosporomycetes</taxon>
        <taxon>Peronosporales</taxon>
        <taxon>Peronosporaceae</taxon>
        <taxon>Phytophthora</taxon>
    </lineage>
</organism>
<accession>A0ABD3FRM3</accession>
<keyword evidence="3" id="KW-1185">Reference proteome</keyword>
<dbReference type="AlphaFoldDB" id="A0ABD3FRM3"/>
<feature type="region of interest" description="Disordered" evidence="1">
    <location>
        <begin position="1"/>
        <end position="36"/>
    </location>
</feature>
<sequence length="391" mass="44666">MTARRRKRSAASKRKQSQRKRTKGQEDNKNESQQAALSMETYRQITKMWKPIKRPKYLFNPHSSLVQFPPQFNSTEQLVEWVFNVAKFRPLQLNLENCEHSEEVREALLRQFHRWPETKMAQTSEHYSALSQIANQECHEQVQLYLQDIRGKLMAGVNALFWLDLLQPLTHPASMPREEVREVLIALLEELKSAEGVFEQLVKTDERFWAVLTLPLRIEPLFRGVSVLALCGHAASAKEAMQLLTLFAEQCVAFPRPKKPALPVGLSIVASVGTFSSSDISGLSELPEPFRDQLAKPLVLMVHDWIAGVDQVLNVLEESLTSKWSLRERVPIEEELESAMENTLQGAYERLSHALGTNQLYAMRKGSSVNQTCLNISIVRDRKVLLVQLSR</sequence>
<comment type="caution">
    <text evidence="2">The sequence shown here is derived from an EMBL/GenBank/DDBJ whole genome shotgun (WGS) entry which is preliminary data.</text>
</comment>
<protein>
    <submittedName>
        <fullName evidence="2">Uncharacterized protein</fullName>
    </submittedName>
</protein>
<reference evidence="2 3" key="1">
    <citation type="submission" date="2024-09" db="EMBL/GenBank/DDBJ databases">
        <title>Genome sequencing and assembly of Phytophthora oleae, isolate VK10A, causative agent of rot of olive drupes.</title>
        <authorList>
            <person name="Conti Taguali S."/>
            <person name="Riolo M."/>
            <person name="La Spada F."/>
            <person name="Cacciola S.O."/>
            <person name="Dionisio G."/>
        </authorList>
    </citation>
    <scope>NUCLEOTIDE SEQUENCE [LARGE SCALE GENOMIC DNA]</scope>
    <source>
        <strain evidence="2 3">VK10A</strain>
    </source>
</reference>
<evidence type="ECO:0000256" key="1">
    <source>
        <dbReference type="SAM" id="MobiDB-lite"/>
    </source>
</evidence>
<dbReference type="Proteomes" id="UP001632037">
    <property type="component" value="Unassembled WGS sequence"/>
</dbReference>
<name>A0ABD3FRM3_9STRA</name>